<keyword evidence="4" id="KW-0862">Zinc</keyword>
<organism evidence="6 7">
    <name type="scientific">Zymomonas mobilis subsp. pomaceae (strain ATCC 29192 / DSM 22645 / JCM 10191 / CCUG 17912 / NBRC 13757 / NCIMB 11200 / NRRL B-4491 / Barker I)</name>
    <dbReference type="NCBI Taxonomy" id="579138"/>
    <lineage>
        <taxon>Bacteria</taxon>
        <taxon>Pseudomonadati</taxon>
        <taxon>Pseudomonadota</taxon>
        <taxon>Alphaproteobacteria</taxon>
        <taxon>Sphingomonadales</taxon>
        <taxon>Zymomonadaceae</taxon>
        <taxon>Zymomonas</taxon>
    </lineage>
</organism>
<dbReference type="AlphaFoldDB" id="F8EWH6"/>
<dbReference type="InterPro" id="IPR016193">
    <property type="entry name" value="Cytidine_deaminase-like"/>
</dbReference>
<dbReference type="eggNOG" id="COG2131">
    <property type="taxonomic scope" value="Bacteria"/>
</dbReference>
<dbReference type="SUPFAM" id="SSF53927">
    <property type="entry name" value="Cytidine deaminase-like"/>
    <property type="match status" value="1"/>
</dbReference>
<dbReference type="Gene3D" id="3.40.140.10">
    <property type="entry name" value="Cytidine Deaminase, domain 2"/>
    <property type="match status" value="1"/>
</dbReference>
<dbReference type="GO" id="GO:0005737">
    <property type="term" value="C:cytoplasm"/>
    <property type="evidence" value="ECO:0007669"/>
    <property type="project" value="TreeGrafter"/>
</dbReference>
<dbReference type="NCBIfam" id="NF041025">
    <property type="entry name" value="antiphage_deaminase"/>
    <property type="match status" value="1"/>
</dbReference>
<dbReference type="InterPro" id="IPR015517">
    <property type="entry name" value="dCMP_deaminase-rel"/>
</dbReference>
<gene>
    <name evidence="6" type="ordered locus">Zymop_1734</name>
</gene>
<protein>
    <submittedName>
        <fullName evidence="6">CMP/dCMP deaminase zinc-binding protein</fullName>
    </submittedName>
</protein>
<dbReference type="KEGG" id="zmp:Zymop_1734"/>
<evidence type="ECO:0000256" key="3">
    <source>
        <dbReference type="ARBA" id="ARBA00022801"/>
    </source>
</evidence>
<dbReference type="PATRIC" id="fig|579138.3.peg.1850"/>
<evidence type="ECO:0000256" key="2">
    <source>
        <dbReference type="ARBA" id="ARBA00022723"/>
    </source>
</evidence>
<keyword evidence="3" id="KW-0378">Hydrolase</keyword>
<evidence type="ECO:0000313" key="6">
    <source>
        <dbReference type="EMBL" id="AEI38619.1"/>
    </source>
</evidence>
<feature type="domain" description="CMP/dCMP-type deaminase" evidence="5">
    <location>
        <begin position="225"/>
        <end position="418"/>
    </location>
</feature>
<keyword evidence="6" id="KW-0614">Plasmid</keyword>
<dbReference type="HOGENOM" id="CLU_029260_0_0_5"/>
<dbReference type="PANTHER" id="PTHR11086:SF18">
    <property type="entry name" value="DEOXYCYTIDYLATE DEAMINASE"/>
    <property type="match status" value="1"/>
</dbReference>
<proteinExistence type="inferred from homology"/>
<reference evidence="6 7" key="1">
    <citation type="journal article" date="2011" name="J. Bacteriol.">
        <title>Genome sequence of the ethanol-producing Zymomonas mobilis subsp. pomaceae lectotype strain ATCC 29192.</title>
        <authorList>
            <person name="Kouvelis V.N."/>
            <person name="Davenport K.W."/>
            <person name="Brettin T.S."/>
            <person name="Bruce D."/>
            <person name="Detter C."/>
            <person name="Han C.S."/>
            <person name="Nolan M."/>
            <person name="Tapia R."/>
            <person name="Damoulaki A."/>
            <person name="Kyrpides N.C."/>
            <person name="Typas M.A."/>
            <person name="Pappas K.M."/>
        </authorList>
    </citation>
    <scope>NUCLEOTIDE SEQUENCE [LARGE SCALE GENOMIC DNA]</scope>
    <source>
        <strain evidence="7">ATCC 29192 / DSM 22645 / JCM 10191 / CCUG 17912 / NBRC 13757 / NCIMB 11200 / NRRL B-4491 / Barker I</strain>
        <plasmid evidence="6">pZYMOP01</plasmid>
    </source>
</reference>
<dbReference type="EMBL" id="CP002866">
    <property type="protein sequence ID" value="AEI38619.1"/>
    <property type="molecule type" value="Genomic_DNA"/>
</dbReference>
<dbReference type="PROSITE" id="PS51747">
    <property type="entry name" value="CYT_DCMP_DEAMINASES_2"/>
    <property type="match status" value="1"/>
</dbReference>
<accession>F8EWH6</accession>
<evidence type="ECO:0000313" key="7">
    <source>
        <dbReference type="Proteomes" id="UP000000491"/>
    </source>
</evidence>
<dbReference type="Pfam" id="PF00383">
    <property type="entry name" value="dCMP_cyt_deam_1"/>
    <property type="match status" value="1"/>
</dbReference>
<dbReference type="InterPro" id="IPR027417">
    <property type="entry name" value="P-loop_NTPase"/>
</dbReference>
<dbReference type="Gene3D" id="3.40.50.300">
    <property type="entry name" value="P-loop containing nucleotide triphosphate hydrolases"/>
    <property type="match status" value="1"/>
</dbReference>
<dbReference type="PROSITE" id="PS00903">
    <property type="entry name" value="CYT_DCMP_DEAMINASES_1"/>
    <property type="match status" value="1"/>
</dbReference>
<name>F8EWH6_ZYMMT</name>
<dbReference type="InterPro" id="IPR002125">
    <property type="entry name" value="CMP_dCMP_dom"/>
</dbReference>
<geneLocation type="plasmid" evidence="6 7">
    <name>pZYMOP01</name>
</geneLocation>
<evidence type="ECO:0000259" key="5">
    <source>
        <dbReference type="PROSITE" id="PS51747"/>
    </source>
</evidence>
<evidence type="ECO:0000256" key="1">
    <source>
        <dbReference type="ARBA" id="ARBA00006576"/>
    </source>
</evidence>
<dbReference type="InterPro" id="IPR016192">
    <property type="entry name" value="APOBEC/CMP_deaminase_Zn-bd"/>
</dbReference>
<dbReference type="PANTHER" id="PTHR11086">
    <property type="entry name" value="DEOXYCYTIDYLATE DEAMINASE-RELATED"/>
    <property type="match status" value="1"/>
</dbReference>
<dbReference type="GO" id="GO:0008270">
    <property type="term" value="F:zinc ion binding"/>
    <property type="evidence" value="ECO:0007669"/>
    <property type="project" value="InterPro"/>
</dbReference>
<comment type="similarity">
    <text evidence="1">Belongs to the cytidine and deoxycytidylate deaminase family.</text>
</comment>
<sequence>MSNNKDEGNELFIGIVHKIGYENTKIVEKIQSELKNYGYETTDIHITHFLKKIQKLNLKEFPLETRIKSYIEACNNLRKVTDHNIMAKLAIHKINQDRENNKFIKKAYIINQIKRPEETDFLRKIYGENYIQIAFYEAEEQRFDKLTKTISNSHPEDPKSSKWKIEARELIAIDESEEGEENGQRVREAFPLSDVVLDATDDKILFRDLNRFLRIIFGDFSVTPTEEEYGMEMALTASRRSSDLSRQVGAAIFNSHMEIQALGCNEVPKAGGGTYWEKNQGIDGRDFALGFDSNEKRKRAVVMDLFNKLKGEGFLSKDFEEADPDWLEDKIFNTKTIKESQIMDSLEYGRSVHAEMNAITDAARGGHAIRNGIMYTNTFPCHNCAKHIIASGIEEVIYIKPYPKSYAKELFYDSIQIDPDHICQDNKKVVFRQFIGIVGEIYTKLFTKIRWKDKEGYAQIFEKSEPKLVLGKSYLSYKEEEEKIIKETEDNLKRLGLLKNS</sequence>
<dbReference type="GO" id="GO:0004132">
    <property type="term" value="F:dCMP deaminase activity"/>
    <property type="evidence" value="ECO:0007669"/>
    <property type="project" value="TreeGrafter"/>
</dbReference>
<dbReference type="Proteomes" id="UP000000491">
    <property type="component" value="Plasmid pZYMOP01"/>
</dbReference>
<evidence type="ECO:0000256" key="4">
    <source>
        <dbReference type="ARBA" id="ARBA00022833"/>
    </source>
</evidence>
<dbReference type="RefSeq" id="WP_013945627.1">
    <property type="nucleotide sequence ID" value="NC_015715.1"/>
</dbReference>
<keyword evidence="2" id="KW-0479">Metal-binding</keyword>